<name>A0ABW0AMB3_9ACTN</name>
<dbReference type="Pfam" id="PF00464">
    <property type="entry name" value="SHMT"/>
    <property type="match status" value="1"/>
</dbReference>
<dbReference type="SUPFAM" id="SSF53383">
    <property type="entry name" value="PLP-dependent transferases"/>
    <property type="match status" value="1"/>
</dbReference>
<organism evidence="6 7">
    <name type="scientific">Streptomyces amakusaensis</name>
    <dbReference type="NCBI Taxonomy" id="67271"/>
    <lineage>
        <taxon>Bacteria</taxon>
        <taxon>Bacillati</taxon>
        <taxon>Actinomycetota</taxon>
        <taxon>Actinomycetes</taxon>
        <taxon>Kitasatosporales</taxon>
        <taxon>Streptomycetaceae</taxon>
        <taxon>Streptomyces</taxon>
    </lineage>
</organism>
<dbReference type="Gene3D" id="3.40.640.10">
    <property type="entry name" value="Type I PLP-dependent aspartate aminotransferase-like (Major domain)"/>
    <property type="match status" value="1"/>
</dbReference>
<evidence type="ECO:0000313" key="6">
    <source>
        <dbReference type="EMBL" id="MFC5154101.1"/>
    </source>
</evidence>
<dbReference type="InterPro" id="IPR015424">
    <property type="entry name" value="PyrdxlP-dep_Trfase"/>
</dbReference>
<dbReference type="RefSeq" id="WP_344480260.1">
    <property type="nucleotide sequence ID" value="NZ_BAAASB010000014.1"/>
</dbReference>
<proteinExistence type="inferred from homology"/>
<dbReference type="InterPro" id="IPR049943">
    <property type="entry name" value="Ser_HO-MeTrfase-like"/>
</dbReference>
<dbReference type="Gene3D" id="3.90.1150.10">
    <property type="entry name" value="Aspartate Aminotransferase, domain 1"/>
    <property type="match status" value="1"/>
</dbReference>
<evidence type="ECO:0000256" key="4">
    <source>
        <dbReference type="SAM" id="MobiDB-lite"/>
    </source>
</evidence>
<comment type="cofactor">
    <cofactor evidence="1">
        <name>pyridoxal 5'-phosphate</name>
        <dbReference type="ChEBI" id="CHEBI:597326"/>
    </cofactor>
</comment>
<evidence type="ECO:0000256" key="2">
    <source>
        <dbReference type="ARBA" id="ARBA00006376"/>
    </source>
</evidence>
<dbReference type="InterPro" id="IPR039429">
    <property type="entry name" value="SHMT-like_dom"/>
</dbReference>
<feature type="domain" description="Serine hydroxymethyltransferase-like" evidence="5">
    <location>
        <begin position="19"/>
        <end position="327"/>
    </location>
</feature>
<dbReference type="PANTHER" id="PTHR11680">
    <property type="entry name" value="SERINE HYDROXYMETHYLTRANSFERASE"/>
    <property type="match status" value="1"/>
</dbReference>
<comment type="similarity">
    <text evidence="2">Belongs to the SHMT family.</text>
</comment>
<dbReference type="InterPro" id="IPR015421">
    <property type="entry name" value="PyrdxlP-dep_Trfase_major"/>
</dbReference>
<feature type="region of interest" description="Disordered" evidence="4">
    <location>
        <begin position="421"/>
        <end position="441"/>
    </location>
</feature>
<dbReference type="PANTHER" id="PTHR11680:SF35">
    <property type="entry name" value="SERINE HYDROXYMETHYLTRANSFERASE 1"/>
    <property type="match status" value="1"/>
</dbReference>
<dbReference type="Proteomes" id="UP001596160">
    <property type="component" value="Unassembled WGS sequence"/>
</dbReference>
<evidence type="ECO:0000313" key="7">
    <source>
        <dbReference type="Proteomes" id="UP001596160"/>
    </source>
</evidence>
<dbReference type="InterPro" id="IPR015422">
    <property type="entry name" value="PyrdxlP-dep_Trfase_small"/>
</dbReference>
<dbReference type="EMBL" id="JBHSKP010000013">
    <property type="protein sequence ID" value="MFC5154101.1"/>
    <property type="molecule type" value="Genomic_DNA"/>
</dbReference>
<sequence length="441" mass="45956">MNSSPPSGAELLTRGLSVLRAHEERAQLTLSLIPAENLMAPVTRLPLTSDLHARYLFDEAPDPADGDWRFPAGKEAAWLETGLAVPLLRRLTGAAAVNVRPLSGLHAMQMVIAALGGPPGSTIACLAPAQGGHYATADIARQLGCTPVHLPGRGMHDLNEDELGAFLGAHRPALVYVDQCHALTSLDIRPIAAAIKERGLSTVLHVDISHTLGLVLGGALPNPLTCGADSISASTHKSFPGPQKGVIATRTAETGARIAAIQPRMVSSHHFAAVAALGLSLAAFADHAGPYARAVIANARALGQELARSGWVVAGAGFGFTRTHQLWVARTPQPTARDAAARLYGAGLHVNWLTDLPLGHDALRLGLAEATWLGLGAADMPRLAGVMTAAADGSVPLDELARRTAALRPGPARLYPFTPRLDEAPQESATGVHSVPAGVLR</sequence>
<accession>A0ABW0AMB3</accession>
<reference evidence="7" key="1">
    <citation type="journal article" date="2019" name="Int. J. Syst. Evol. Microbiol.">
        <title>The Global Catalogue of Microorganisms (GCM) 10K type strain sequencing project: providing services to taxonomists for standard genome sequencing and annotation.</title>
        <authorList>
            <consortium name="The Broad Institute Genomics Platform"/>
            <consortium name="The Broad Institute Genome Sequencing Center for Infectious Disease"/>
            <person name="Wu L."/>
            <person name="Ma J."/>
        </authorList>
    </citation>
    <scope>NUCLEOTIDE SEQUENCE [LARGE SCALE GENOMIC DNA]</scope>
    <source>
        <strain evidence="7">PCU 266</strain>
    </source>
</reference>
<protein>
    <recommendedName>
        <fullName evidence="5">Serine hydroxymethyltransferase-like domain-containing protein</fullName>
    </recommendedName>
</protein>
<keyword evidence="3" id="KW-0663">Pyridoxal phosphate</keyword>
<evidence type="ECO:0000256" key="1">
    <source>
        <dbReference type="ARBA" id="ARBA00001933"/>
    </source>
</evidence>
<evidence type="ECO:0000259" key="5">
    <source>
        <dbReference type="Pfam" id="PF00464"/>
    </source>
</evidence>
<gene>
    <name evidence="6" type="ORF">ACFPRH_20410</name>
</gene>
<keyword evidence="7" id="KW-1185">Reference proteome</keyword>
<evidence type="ECO:0000256" key="3">
    <source>
        <dbReference type="ARBA" id="ARBA00022898"/>
    </source>
</evidence>
<comment type="caution">
    <text evidence="6">The sequence shown here is derived from an EMBL/GenBank/DDBJ whole genome shotgun (WGS) entry which is preliminary data.</text>
</comment>